<dbReference type="EMBL" id="JANFNH010000022">
    <property type="protein sequence ID" value="MCQ4044028.1"/>
    <property type="molecule type" value="Genomic_DNA"/>
</dbReference>
<comment type="caution">
    <text evidence="2">The sequence shown here is derived from an EMBL/GenBank/DDBJ whole genome shotgun (WGS) entry which is preliminary data.</text>
</comment>
<evidence type="ECO:0000313" key="3">
    <source>
        <dbReference type="Proteomes" id="UP001206206"/>
    </source>
</evidence>
<dbReference type="Pfam" id="PF02502">
    <property type="entry name" value="LacAB_rpiB"/>
    <property type="match status" value="1"/>
</dbReference>
<dbReference type="PANTHER" id="PTHR30345:SF2">
    <property type="entry name" value="SUGAR-PHOSPHATE ISOMERASE, RPIB_LACA_LACB FAMILY"/>
    <property type="match status" value="1"/>
</dbReference>
<organism evidence="2 3">
    <name type="scientific">Streptantibioticus rubrisoli</name>
    <dbReference type="NCBI Taxonomy" id="1387313"/>
    <lineage>
        <taxon>Bacteria</taxon>
        <taxon>Bacillati</taxon>
        <taxon>Actinomycetota</taxon>
        <taxon>Actinomycetes</taxon>
        <taxon>Kitasatosporales</taxon>
        <taxon>Streptomycetaceae</taxon>
        <taxon>Streptantibioticus</taxon>
    </lineage>
</organism>
<evidence type="ECO:0000313" key="2">
    <source>
        <dbReference type="EMBL" id="MCQ4044028.1"/>
    </source>
</evidence>
<dbReference type="SUPFAM" id="SSF89623">
    <property type="entry name" value="Ribose/Galactose isomerase RpiB/AlsB"/>
    <property type="match status" value="1"/>
</dbReference>
<evidence type="ECO:0000256" key="1">
    <source>
        <dbReference type="ARBA" id="ARBA00008754"/>
    </source>
</evidence>
<dbReference type="Gene3D" id="3.40.1400.10">
    <property type="entry name" value="Sugar-phosphate isomerase, RpiB/LacA/LacB"/>
    <property type="match status" value="1"/>
</dbReference>
<keyword evidence="3" id="KW-1185">Reference proteome</keyword>
<accession>A0ABT1PHP8</accession>
<protein>
    <submittedName>
        <fullName evidence="2">RpiB/LacA/LacB family sugar-phosphate isomerase</fullName>
    </submittedName>
</protein>
<dbReference type="InterPro" id="IPR003500">
    <property type="entry name" value="RpiB_LacA_LacB"/>
</dbReference>
<reference evidence="2 3" key="1">
    <citation type="submission" date="2022-06" db="EMBL/GenBank/DDBJ databases">
        <title>Draft genome sequence of type strain Streptomyces rubrisoli DSM 42083.</title>
        <authorList>
            <person name="Duangmal K."/>
            <person name="Klaysubun C."/>
        </authorList>
    </citation>
    <scope>NUCLEOTIDE SEQUENCE [LARGE SCALE GENOMIC DNA]</scope>
    <source>
        <strain evidence="2 3">DSM 42083</strain>
    </source>
</reference>
<dbReference type="GO" id="GO:0016853">
    <property type="term" value="F:isomerase activity"/>
    <property type="evidence" value="ECO:0007669"/>
    <property type="project" value="UniProtKB-KW"/>
</dbReference>
<dbReference type="Proteomes" id="UP001206206">
    <property type="component" value="Unassembled WGS sequence"/>
</dbReference>
<comment type="similarity">
    <text evidence="1">Belongs to the LacAB/RpiB family.</text>
</comment>
<dbReference type="PANTHER" id="PTHR30345">
    <property type="entry name" value="RIBOSE-5-PHOSPHATE ISOMERASE B"/>
    <property type="match status" value="1"/>
</dbReference>
<keyword evidence="2" id="KW-0413">Isomerase</keyword>
<dbReference type="RefSeq" id="WP_255929615.1">
    <property type="nucleotide sequence ID" value="NZ_JANFNH010000022.1"/>
</dbReference>
<dbReference type="InterPro" id="IPR036569">
    <property type="entry name" value="RpiB_LacA_LacB_sf"/>
</dbReference>
<dbReference type="PIRSF" id="PIRSF005384">
    <property type="entry name" value="RpiB_LacA_B"/>
    <property type="match status" value="1"/>
</dbReference>
<gene>
    <name evidence="2" type="ORF">NON19_18845</name>
</gene>
<sequence>MRIAVSSDMDEPVARVLVYELRRRGHEVSAYGALRSEDREGAGRPDWAWSAAAAAREVAEGRADQAVVCCWTGTGASIAANKVPGVRAALCTDAYTANGARQWNDANVLAVGLRLTSEPLLKEILDAWFAGQPSADKADLANIDHVREIDGAA</sequence>
<proteinExistence type="inferred from homology"/>
<name>A0ABT1PHP8_9ACTN</name>